<dbReference type="PANTHER" id="PTHR10587:SF78">
    <property type="entry name" value="PEPTIDOGLYCAN-N-ACETYLMURAMIC ACID DEACETYLASE PDAA"/>
    <property type="match status" value="1"/>
</dbReference>
<dbReference type="PANTHER" id="PTHR10587">
    <property type="entry name" value="GLYCOSYL TRANSFERASE-RELATED"/>
    <property type="match status" value="1"/>
</dbReference>
<reference evidence="3 4" key="1">
    <citation type="submission" date="2016-01" db="EMBL/GenBank/DDBJ databases">
        <title>Complete Genome Sequence of Paenibacillus yonginensis DCY84, a novel Plant Growth-Promoting Bacteria with Elicitation of Induced Systemic Resistance.</title>
        <authorList>
            <person name="Kim Y.J."/>
            <person name="Yang D.C."/>
            <person name="Sukweenadhi J."/>
        </authorList>
    </citation>
    <scope>NUCLEOTIDE SEQUENCE [LARGE SCALE GENOMIC DNA]</scope>
    <source>
        <strain evidence="3 4">DCY84</strain>
    </source>
</reference>
<dbReference type="PROSITE" id="PS51677">
    <property type="entry name" value="NODB"/>
    <property type="match status" value="1"/>
</dbReference>
<feature type="domain" description="NodB homology" evidence="2">
    <location>
        <begin position="73"/>
        <end position="254"/>
    </location>
</feature>
<protein>
    <submittedName>
        <fullName evidence="3">Polysaccharide deacetylase</fullName>
    </submittedName>
</protein>
<dbReference type="NCBIfam" id="TIGR02884">
    <property type="entry name" value="spore_pdaA"/>
    <property type="match status" value="1"/>
</dbReference>
<dbReference type="InterPro" id="IPR011330">
    <property type="entry name" value="Glyco_hydro/deAcase_b/a-brl"/>
</dbReference>
<organism evidence="3 4">
    <name type="scientific">Paenibacillus yonginensis</name>
    <dbReference type="NCBI Taxonomy" id="1462996"/>
    <lineage>
        <taxon>Bacteria</taxon>
        <taxon>Bacillati</taxon>
        <taxon>Bacillota</taxon>
        <taxon>Bacilli</taxon>
        <taxon>Bacillales</taxon>
        <taxon>Paenibacillaceae</taxon>
        <taxon>Paenibacillus</taxon>
    </lineage>
</organism>
<evidence type="ECO:0000313" key="4">
    <source>
        <dbReference type="Proteomes" id="UP000092573"/>
    </source>
</evidence>
<name>A0A1B1N5H2_9BACL</name>
<gene>
    <name evidence="3" type="ORF">AWM70_20695</name>
</gene>
<dbReference type="Proteomes" id="UP000092573">
    <property type="component" value="Chromosome"/>
</dbReference>
<keyword evidence="4" id="KW-1185">Reference proteome</keyword>
<dbReference type="EMBL" id="CP014167">
    <property type="protein sequence ID" value="ANS76698.1"/>
    <property type="molecule type" value="Genomic_DNA"/>
</dbReference>
<keyword evidence="1" id="KW-0732">Signal</keyword>
<dbReference type="InterPro" id="IPR014235">
    <property type="entry name" value="Spore_PdaA"/>
</dbReference>
<dbReference type="Gene3D" id="3.20.20.370">
    <property type="entry name" value="Glycoside hydrolase/deacetylase"/>
    <property type="match status" value="1"/>
</dbReference>
<dbReference type="STRING" id="1462996.AWM70_20695"/>
<dbReference type="KEGG" id="pyg:AWM70_20695"/>
<dbReference type="CDD" id="cd10948">
    <property type="entry name" value="CE4_BsPdaA_like"/>
    <property type="match status" value="1"/>
</dbReference>
<feature type="chain" id="PRO_5039178608" evidence="1">
    <location>
        <begin position="21"/>
        <end position="262"/>
    </location>
</feature>
<dbReference type="GO" id="GO:0016810">
    <property type="term" value="F:hydrolase activity, acting on carbon-nitrogen (but not peptide) bonds"/>
    <property type="evidence" value="ECO:0007669"/>
    <property type="project" value="InterPro"/>
</dbReference>
<dbReference type="InterPro" id="IPR050248">
    <property type="entry name" value="Polysacc_deacetylase_ArnD"/>
</dbReference>
<evidence type="ECO:0000313" key="3">
    <source>
        <dbReference type="EMBL" id="ANS76698.1"/>
    </source>
</evidence>
<dbReference type="Pfam" id="PF01522">
    <property type="entry name" value="Polysacc_deac_1"/>
    <property type="match status" value="1"/>
</dbReference>
<evidence type="ECO:0000256" key="1">
    <source>
        <dbReference type="SAM" id="SignalP"/>
    </source>
</evidence>
<accession>A0A1B1N5H2</accession>
<evidence type="ECO:0000259" key="2">
    <source>
        <dbReference type="PROSITE" id="PS51677"/>
    </source>
</evidence>
<dbReference type="GO" id="GO:0016020">
    <property type="term" value="C:membrane"/>
    <property type="evidence" value="ECO:0007669"/>
    <property type="project" value="TreeGrafter"/>
</dbReference>
<sequence>MMRRWTLAVTALLVSIGLTCTEVKDAAAQSPDRTFHFGFKRSQNGQLPSINEEGFKDVIDRNHAVFLGDTKQKEIYLTFDNGYENGYTKPILDTLKAKQVPAIFFVTGHYVKDQPELVKRMVAEGHLVGNHSWSHPDMSAISDGQIKTELERVRAAVAKLTGIEKMEFVRPPRGIFSDRALKASNAAGYRSIFWSAAYKDWDTNDQRGAEYAYQKVMSQLHPGEVLLLHSVSKDNAAALGRIIDDTRKQGYTFKALTELPKP</sequence>
<dbReference type="InterPro" id="IPR002509">
    <property type="entry name" value="NODB_dom"/>
</dbReference>
<dbReference type="SUPFAM" id="SSF88713">
    <property type="entry name" value="Glycoside hydrolase/deacetylase"/>
    <property type="match status" value="1"/>
</dbReference>
<dbReference type="AlphaFoldDB" id="A0A1B1N5H2"/>
<feature type="signal peptide" evidence="1">
    <location>
        <begin position="1"/>
        <end position="20"/>
    </location>
</feature>
<dbReference type="OrthoDB" id="9812065at2"/>
<proteinExistence type="predicted"/>
<dbReference type="GO" id="GO:0005975">
    <property type="term" value="P:carbohydrate metabolic process"/>
    <property type="evidence" value="ECO:0007669"/>
    <property type="project" value="InterPro"/>
</dbReference>